<dbReference type="SUPFAM" id="SSF51735">
    <property type="entry name" value="NAD(P)-binding Rossmann-fold domains"/>
    <property type="match status" value="1"/>
</dbReference>
<name>A0A2R5EUZ0_9BACL</name>
<keyword evidence="4" id="KW-1185">Reference proteome</keyword>
<dbReference type="RefSeq" id="WP_108994889.1">
    <property type="nucleotide sequence ID" value="NZ_BDQX01000317.1"/>
</dbReference>
<dbReference type="GO" id="GO:0016491">
    <property type="term" value="F:oxidoreductase activity"/>
    <property type="evidence" value="ECO:0007669"/>
    <property type="project" value="UniProtKB-KW"/>
</dbReference>
<dbReference type="InterPro" id="IPR036291">
    <property type="entry name" value="NAD(P)-bd_dom_sf"/>
</dbReference>
<dbReference type="AlphaFoldDB" id="A0A2R5EUZ0"/>
<dbReference type="PANTHER" id="PTHR43189">
    <property type="entry name" value="ZINC-TYPE ALCOHOL DEHYDROGENASE-LIKE PROTEIN C1198.01-RELATED"/>
    <property type="match status" value="1"/>
</dbReference>
<dbReference type="EMBL" id="BDQX01000317">
    <property type="protein sequence ID" value="GBG10377.1"/>
    <property type="molecule type" value="Genomic_DNA"/>
</dbReference>
<evidence type="ECO:0000313" key="4">
    <source>
        <dbReference type="Proteomes" id="UP000245202"/>
    </source>
</evidence>
<sequence>MRAEAVVFTGVRQVCYMEVDVPEPGPEDVVIDLEYSWISNGTESSFLYGERISGEQVTRPGDVLPFPQVAGYQKVGIIRSVGEQVTDLVPGDRVFASISMVNGMKFDSGGHINPSVTHASQVWKLPANAEPIAYSGAVLTQVGYNCGTRPAVTPGDIAVVIGDGMVGQWAAQTLAHRGANVTVLGRHDQRLALLPSSIGSFNLKRQALADWIGDRTDIAVVVDTVGAMDTFRELKPAMKLNSHLVSAGFLGTEGMVDIQELRAQEITLHSPSGWTKQRMDDTIIGIRDGWLQTLPLITHRIKAEDAEQAWNIIMGKSDFFLGIVLEWSKGTESGEA</sequence>
<gene>
    <name evidence="3" type="ORF">PAT3040_05108</name>
</gene>
<protein>
    <submittedName>
        <fullName evidence="3">Oxidoreductase zinc-binding dehydrogenase family</fullName>
    </submittedName>
</protein>
<keyword evidence="1" id="KW-0560">Oxidoreductase</keyword>
<evidence type="ECO:0000256" key="1">
    <source>
        <dbReference type="ARBA" id="ARBA00023002"/>
    </source>
</evidence>
<dbReference type="PANTHER" id="PTHR43189:SF1">
    <property type="entry name" value="ZINC-TYPE ALCOHOL DEHYDROGENASE-LIKE PROTEIN C1198.01"/>
    <property type="match status" value="1"/>
</dbReference>
<dbReference type="InterPro" id="IPR011032">
    <property type="entry name" value="GroES-like_sf"/>
</dbReference>
<reference evidence="3 4" key="1">
    <citation type="submission" date="2017-08" db="EMBL/GenBank/DDBJ databases">
        <title>Substantial Increase in Enzyme Production by Combined Drug-Resistance Mutations in Paenibacillus agaridevorans.</title>
        <authorList>
            <person name="Tanaka Y."/>
            <person name="Funane K."/>
            <person name="Hosaka T."/>
            <person name="Shiwa Y."/>
            <person name="Fujita N."/>
            <person name="Miyazaki T."/>
            <person name="Yoshikawa H."/>
            <person name="Murakami K."/>
            <person name="Kasahara K."/>
            <person name="Inaoka T."/>
            <person name="Hiraga Y."/>
            <person name="Ochi K."/>
        </authorList>
    </citation>
    <scope>NUCLEOTIDE SEQUENCE [LARGE SCALE GENOMIC DNA]</scope>
    <source>
        <strain evidence="3 4">T-3040</strain>
    </source>
</reference>
<accession>A0A2R5EUZ0</accession>
<evidence type="ECO:0000313" key="3">
    <source>
        <dbReference type="EMBL" id="GBG10377.1"/>
    </source>
</evidence>
<dbReference type="Gene3D" id="3.90.180.10">
    <property type="entry name" value="Medium-chain alcohol dehydrogenases, catalytic domain"/>
    <property type="match status" value="2"/>
</dbReference>
<dbReference type="SUPFAM" id="SSF50129">
    <property type="entry name" value="GroES-like"/>
    <property type="match status" value="1"/>
</dbReference>
<organism evidence="3 4">
    <name type="scientific">Paenibacillus agaridevorans</name>
    <dbReference type="NCBI Taxonomy" id="171404"/>
    <lineage>
        <taxon>Bacteria</taxon>
        <taxon>Bacillati</taxon>
        <taxon>Bacillota</taxon>
        <taxon>Bacilli</taxon>
        <taxon>Bacillales</taxon>
        <taxon>Paenibacillaceae</taxon>
        <taxon>Paenibacillus</taxon>
    </lineage>
</organism>
<proteinExistence type="predicted"/>
<dbReference type="InterPro" id="IPR013154">
    <property type="entry name" value="ADH-like_N"/>
</dbReference>
<feature type="domain" description="Alcohol dehydrogenase-like N-terminal" evidence="2">
    <location>
        <begin position="56"/>
        <end position="99"/>
    </location>
</feature>
<dbReference type="Pfam" id="PF08240">
    <property type="entry name" value="ADH_N"/>
    <property type="match status" value="1"/>
</dbReference>
<dbReference type="Gene3D" id="3.40.50.720">
    <property type="entry name" value="NAD(P)-binding Rossmann-like Domain"/>
    <property type="match status" value="1"/>
</dbReference>
<comment type="caution">
    <text evidence="3">The sequence shown here is derived from an EMBL/GenBank/DDBJ whole genome shotgun (WGS) entry which is preliminary data.</text>
</comment>
<dbReference type="Proteomes" id="UP000245202">
    <property type="component" value="Unassembled WGS sequence"/>
</dbReference>
<evidence type="ECO:0000259" key="2">
    <source>
        <dbReference type="Pfam" id="PF08240"/>
    </source>
</evidence>